<evidence type="ECO:0000313" key="2">
    <source>
        <dbReference type="EMBL" id="MEB3366453.1"/>
    </source>
</evidence>
<dbReference type="Pfam" id="PF07110">
    <property type="entry name" value="EthD"/>
    <property type="match status" value="1"/>
</dbReference>
<comment type="caution">
    <text evidence="2">The sequence shown here is derived from an EMBL/GenBank/DDBJ whole genome shotgun (WGS) entry which is preliminary data.</text>
</comment>
<evidence type="ECO:0000259" key="1">
    <source>
        <dbReference type="Pfam" id="PF07110"/>
    </source>
</evidence>
<evidence type="ECO:0000313" key="3">
    <source>
        <dbReference type="Proteomes" id="UP001327093"/>
    </source>
</evidence>
<feature type="domain" description="EthD" evidence="1">
    <location>
        <begin position="23"/>
        <end position="100"/>
    </location>
</feature>
<proteinExistence type="predicted"/>
<protein>
    <submittedName>
        <fullName evidence="2">EthD family reductase</fullName>
    </submittedName>
</protein>
<dbReference type="EMBL" id="JAWLNX010000002">
    <property type="protein sequence ID" value="MEB3366453.1"/>
    <property type="molecule type" value="Genomic_DNA"/>
</dbReference>
<dbReference type="Proteomes" id="UP001327093">
    <property type="component" value="Unassembled WGS sequence"/>
</dbReference>
<dbReference type="PANTHER" id="PTHR40260">
    <property type="entry name" value="BLR8190 PROTEIN"/>
    <property type="match status" value="1"/>
</dbReference>
<dbReference type="PANTHER" id="PTHR40260:SF2">
    <property type="entry name" value="BLR8190 PROTEIN"/>
    <property type="match status" value="1"/>
</dbReference>
<name>A0ABU6A4Q5_9PSEU</name>
<dbReference type="Gene3D" id="3.30.70.100">
    <property type="match status" value="1"/>
</dbReference>
<gene>
    <name evidence="2" type="ORF">R4I43_03465</name>
</gene>
<keyword evidence="3" id="KW-1185">Reference proteome</keyword>
<dbReference type="RefSeq" id="WP_324264029.1">
    <property type="nucleotide sequence ID" value="NZ_JAWLNX010000002.1"/>
</dbReference>
<dbReference type="SUPFAM" id="SSF54909">
    <property type="entry name" value="Dimeric alpha+beta barrel"/>
    <property type="match status" value="1"/>
</dbReference>
<dbReference type="InterPro" id="IPR011008">
    <property type="entry name" value="Dimeric_a/b-barrel"/>
</dbReference>
<accession>A0ABU6A4Q5</accession>
<organism evidence="2 3">
    <name type="scientific">Saccharopolyspora mangrovi</name>
    <dbReference type="NCBI Taxonomy" id="3082379"/>
    <lineage>
        <taxon>Bacteria</taxon>
        <taxon>Bacillati</taxon>
        <taxon>Actinomycetota</taxon>
        <taxon>Actinomycetes</taxon>
        <taxon>Pseudonocardiales</taxon>
        <taxon>Pseudonocardiaceae</taxon>
        <taxon>Saccharopolyspora</taxon>
    </lineage>
</organism>
<dbReference type="InterPro" id="IPR009799">
    <property type="entry name" value="EthD_dom"/>
</dbReference>
<sequence length="114" mass="12700">MRNSPRQKGESMYRLTAIYDHPSDPERFLTHYREVHAVLATKLPKLRNYEWGVTELPDGSKPAHFLVAVLDFDSKEDALAALQSSEGEAASADIANFTTPDAFQMSFSQVVKAA</sequence>
<reference evidence="2 3" key="1">
    <citation type="submission" date="2023-10" db="EMBL/GenBank/DDBJ databases">
        <title>Saccharopolyspora sp. nov., isolated from mangrove soil.</title>
        <authorList>
            <person name="Lu Y."/>
            <person name="Liu W."/>
        </authorList>
    </citation>
    <scope>NUCLEOTIDE SEQUENCE [LARGE SCALE GENOMIC DNA]</scope>
    <source>
        <strain evidence="2 3">S2-29</strain>
    </source>
</reference>
<dbReference type="NCBIfam" id="TIGR02118">
    <property type="entry name" value="EthD family reductase"/>
    <property type="match status" value="1"/>
</dbReference>